<dbReference type="AlphaFoldDB" id="A0A2N7CB01"/>
<organism evidence="1 2">
    <name type="scientific">Vibrio splendidus</name>
    <dbReference type="NCBI Taxonomy" id="29497"/>
    <lineage>
        <taxon>Bacteria</taxon>
        <taxon>Pseudomonadati</taxon>
        <taxon>Pseudomonadota</taxon>
        <taxon>Gammaproteobacteria</taxon>
        <taxon>Vibrionales</taxon>
        <taxon>Vibrionaceae</taxon>
        <taxon>Vibrio</taxon>
    </lineage>
</organism>
<reference evidence="2" key="1">
    <citation type="submission" date="2016-07" db="EMBL/GenBank/DDBJ databases">
        <title>Nontailed viruses are major unrecognized killers of bacteria in the ocean.</title>
        <authorList>
            <person name="Kauffman K."/>
            <person name="Hussain F."/>
            <person name="Yang J."/>
            <person name="Arevalo P."/>
            <person name="Brown J."/>
            <person name="Cutler M."/>
            <person name="Kelly L."/>
            <person name="Polz M.F."/>
        </authorList>
    </citation>
    <scope>NUCLEOTIDE SEQUENCE [LARGE SCALE GENOMIC DNA]</scope>
    <source>
        <strain evidence="2">10N.286.54.F3</strain>
    </source>
</reference>
<protein>
    <submittedName>
        <fullName evidence="1">Uncharacterized protein</fullName>
    </submittedName>
</protein>
<evidence type="ECO:0000313" key="1">
    <source>
        <dbReference type="EMBL" id="PMF18955.1"/>
    </source>
</evidence>
<comment type="caution">
    <text evidence="1">The sequence shown here is derived from an EMBL/GenBank/DDBJ whole genome shotgun (WGS) entry which is preliminary data.</text>
</comment>
<accession>A0A2N7CB01</accession>
<evidence type="ECO:0000313" key="2">
    <source>
        <dbReference type="Proteomes" id="UP000235405"/>
    </source>
</evidence>
<name>A0A2N7CB01_VIBSP</name>
<gene>
    <name evidence="1" type="ORF">BCV19_14620</name>
</gene>
<dbReference type="RefSeq" id="WP_102482984.1">
    <property type="nucleotide sequence ID" value="NZ_MCSW01000197.1"/>
</dbReference>
<dbReference type="EMBL" id="MCSW01000197">
    <property type="protein sequence ID" value="PMF18955.1"/>
    <property type="molecule type" value="Genomic_DNA"/>
</dbReference>
<sequence>MKISYNRVRVFFNAGVSSKEVKSLKEKILSVKNCVLTKSQICQLNKSLSSSKNIEKKECIKFILNSNNATLQSKYNSLLGRSISPKFFFENKLDKELRVNGFGKITGLKSDLSSSKYELVLKNITHPLTEIQQQAPSIRTPHSAAIDMASMIKYSNIDHTQKEKALSNLKSINLEGSLGKSVLNLFIQNLKSEGTLSNLIPGLERIVNTIPKIIPKTLVNDNLYGRNFDSNMAEFILNNRNKDLKKNTTELSNFLKSNLPNQPVPQRDALESIRKMMIQDPQPWREEIPEAVEFIKIPSKDNFLKMLDSNHKFSGMLVSSLGVKAMLAYPSFSYIRDKATKRYVSEIEEQRVLIKNSNNDSNESKRSGLLLPYQHDGLVGVNNEVGVGVRPIDRYVQPNTYANDTKHNINAIKKGRAIGIGMSGSSNLLESLFQHLKKKNVDFNVDTARLQAATFLTYSGGHSINEAYNVFQSKHDVLAPLSYDDLCMVSPLHEDAILYAYEKNLEMSKNINLW</sequence>
<proteinExistence type="predicted"/>
<dbReference type="Proteomes" id="UP000235405">
    <property type="component" value="Unassembled WGS sequence"/>
</dbReference>